<dbReference type="Proteomes" id="UP000603141">
    <property type="component" value="Unassembled WGS sequence"/>
</dbReference>
<keyword evidence="1" id="KW-0732">Signal</keyword>
<organism evidence="2 3">
    <name type="scientific">Luteolibacter pohnpeiensis</name>
    <dbReference type="NCBI Taxonomy" id="454153"/>
    <lineage>
        <taxon>Bacteria</taxon>
        <taxon>Pseudomonadati</taxon>
        <taxon>Verrucomicrobiota</taxon>
        <taxon>Verrucomicrobiia</taxon>
        <taxon>Verrucomicrobiales</taxon>
        <taxon>Verrucomicrobiaceae</taxon>
        <taxon>Luteolibacter</taxon>
    </lineage>
</organism>
<evidence type="ECO:0000256" key="1">
    <source>
        <dbReference type="SAM" id="SignalP"/>
    </source>
</evidence>
<protein>
    <recommendedName>
        <fullName evidence="4">PEP-CTERM sorting domain-containing protein</fullName>
    </recommendedName>
</protein>
<keyword evidence="3" id="KW-1185">Reference proteome</keyword>
<evidence type="ECO:0000313" key="3">
    <source>
        <dbReference type="Proteomes" id="UP000603141"/>
    </source>
</evidence>
<accession>A0A934VTG6</accession>
<comment type="caution">
    <text evidence="2">The sequence shown here is derived from an EMBL/GenBank/DDBJ whole genome shotgun (WGS) entry which is preliminary data.</text>
</comment>
<dbReference type="EMBL" id="JAENIJ010000004">
    <property type="protein sequence ID" value="MBK1881467.1"/>
    <property type="molecule type" value="Genomic_DNA"/>
</dbReference>
<proteinExistence type="predicted"/>
<name>A0A934VTG6_9BACT</name>
<dbReference type="RefSeq" id="WP_200267702.1">
    <property type="nucleotide sequence ID" value="NZ_JAENIJ010000004.1"/>
</dbReference>
<feature type="signal peptide" evidence="1">
    <location>
        <begin position="1"/>
        <end position="21"/>
    </location>
</feature>
<dbReference type="AlphaFoldDB" id="A0A934VTG6"/>
<evidence type="ECO:0000313" key="2">
    <source>
        <dbReference type="EMBL" id="MBK1881467.1"/>
    </source>
</evidence>
<feature type="chain" id="PRO_5037941883" description="PEP-CTERM sorting domain-containing protein" evidence="1">
    <location>
        <begin position="22"/>
        <end position="312"/>
    </location>
</feature>
<reference evidence="2" key="1">
    <citation type="submission" date="2021-01" db="EMBL/GenBank/DDBJ databases">
        <title>Modified the classification status of verrucomicrobia.</title>
        <authorList>
            <person name="Feng X."/>
        </authorList>
    </citation>
    <scope>NUCLEOTIDE SEQUENCE</scope>
    <source>
        <strain evidence="2">KCTC 22041</strain>
    </source>
</reference>
<gene>
    <name evidence="2" type="ORF">JIN85_03510</name>
</gene>
<sequence>MKQFLKIIGLFGLLATSAAAAGPYAPAAGVEGTEAISLSDSRFVAWACGNWQPQYGTDVDSTWKTPEKAWGAATGDAYDIVCLGNGGSITLYFPNPICDGDGADFAVFENGFSNNFLELGFVEVSSNGVDFVRFPTASLTASAVGPFSITGIDPTEIDGFAGKYRLGFGTPFDLSKLPDSEVLDKNHIRFVRIVDIIGDGGTTDSDGRPIYDPTPTTGSGGFDLEAIGVIHQNDGEFRISQAELAGADFSLKWESNPGSSYRIERSDDLGTAGDEWIAVATVNGETASGLTTMLVPRDGALKRFWRVVRLEE</sequence>
<evidence type="ECO:0008006" key="4">
    <source>
        <dbReference type="Google" id="ProtNLM"/>
    </source>
</evidence>